<evidence type="ECO:0000313" key="4">
    <source>
        <dbReference type="Proteomes" id="UP000053226"/>
    </source>
</evidence>
<name>A0A0N0IBH8_9GAMM</name>
<dbReference type="OrthoDB" id="6455028at2"/>
<sequence length="356" mass="40768">MLMKASLRSKWFSLGMMFFIPTLYATPMVKKDTVMVESLFSKTKPQCVGIYVVEVPESFNNGTHKATYDDFDIESQFIYPPAFKQRVELREQALRNQKSSQKNAPVLKEIIQLPDNQGVIFDRNISGQDDLGRILEAHVYINHIAFIITAEILDLSSPKYSERKKTYVDAGFTEVEMNNKPTKLAAMRSLISRLSGRSDHEVPTTKGVCIPNGFIADNGEYHKVVVGFSYKNDDFQFDVNTYNTFIANGDSLFKRSTAVNDEIKNFHMKIFKKEALEINGIPIEALFSNGIQAYNKKNLHVYDFFLIGNEKIASKIKPIIKLEIDSQYKQTRYSEAQMVEIWDRIVGSLRYKPNAF</sequence>
<dbReference type="RefSeq" id="WP_082335390.1">
    <property type="nucleotide sequence ID" value="NZ_CAWMUS010000009.1"/>
</dbReference>
<organism evidence="3 4">
    <name type="scientific">Moellerella wisconsensis ATCC 35017</name>
    <dbReference type="NCBI Taxonomy" id="1354267"/>
    <lineage>
        <taxon>Bacteria</taxon>
        <taxon>Pseudomonadati</taxon>
        <taxon>Pseudomonadota</taxon>
        <taxon>Gammaproteobacteria</taxon>
        <taxon>Enterobacterales</taxon>
        <taxon>Morganellaceae</taxon>
        <taxon>Moellerella</taxon>
    </lineage>
</organism>
<evidence type="ECO:0000259" key="1">
    <source>
        <dbReference type="Pfam" id="PF18426"/>
    </source>
</evidence>
<reference evidence="3 4" key="1">
    <citation type="submission" date="2015-07" db="EMBL/GenBank/DDBJ databases">
        <title>ATOL: Assembling a taxonomically balanced genome-scale reconstruction of the evolutionary history of the Enterobacteriaceae.</title>
        <authorList>
            <person name="Plunkett G.III."/>
            <person name="Neeno-Eckwall E.C."/>
            <person name="Glasner J.D."/>
            <person name="Perna N.T."/>
        </authorList>
    </citation>
    <scope>NUCLEOTIDE SEQUENCE [LARGE SCALE GENOMIC DNA]</scope>
    <source>
        <strain evidence="3 4">ATCC 35017</strain>
    </source>
</reference>
<dbReference type="InterPro" id="IPR040761">
    <property type="entry name" value="Tli4_N"/>
</dbReference>
<evidence type="ECO:0000259" key="2">
    <source>
        <dbReference type="Pfam" id="PF18443"/>
    </source>
</evidence>
<feature type="domain" description="Tle cognate immunity protein 4 N-terminal" evidence="2">
    <location>
        <begin position="44"/>
        <end position="197"/>
    </location>
</feature>
<evidence type="ECO:0000313" key="3">
    <source>
        <dbReference type="EMBL" id="KPD03641.1"/>
    </source>
</evidence>
<dbReference type="Pfam" id="PF18426">
    <property type="entry name" value="Tli4_C"/>
    <property type="match status" value="1"/>
</dbReference>
<gene>
    <name evidence="3" type="ORF">M992_0931</name>
</gene>
<dbReference type="InterPro" id="IPR041290">
    <property type="entry name" value="Tli4_C"/>
</dbReference>
<dbReference type="Pfam" id="PF18443">
    <property type="entry name" value="Tli4_N"/>
    <property type="match status" value="1"/>
</dbReference>
<dbReference type="Proteomes" id="UP000053226">
    <property type="component" value="Unassembled WGS sequence"/>
</dbReference>
<protein>
    <recommendedName>
        <fullName evidence="5">Tle cognate immunity protein 4 C-terminal domain-containing protein</fullName>
    </recommendedName>
</protein>
<comment type="caution">
    <text evidence="3">The sequence shown here is derived from an EMBL/GenBank/DDBJ whole genome shotgun (WGS) entry which is preliminary data.</text>
</comment>
<dbReference type="AlphaFoldDB" id="A0A0N0IBH8"/>
<dbReference type="EMBL" id="LGAA01000009">
    <property type="protein sequence ID" value="KPD03641.1"/>
    <property type="molecule type" value="Genomic_DNA"/>
</dbReference>
<accession>A0A0N0IBH8</accession>
<evidence type="ECO:0008006" key="5">
    <source>
        <dbReference type="Google" id="ProtNLM"/>
    </source>
</evidence>
<proteinExistence type="predicted"/>
<keyword evidence="4" id="KW-1185">Reference proteome</keyword>
<feature type="domain" description="Tle cognate immunity protein 4 C-terminal" evidence="1">
    <location>
        <begin position="201"/>
        <end position="354"/>
    </location>
</feature>